<dbReference type="STRING" id="1088818.A0A2I0A5D4"/>
<comment type="subunit">
    <text evidence="3">Part of the 30S ribosomal subunit.</text>
</comment>
<keyword evidence="5" id="KW-0687">Ribonucleoprotein</keyword>
<evidence type="ECO:0000313" key="8">
    <source>
        <dbReference type="EMBL" id="PKA50742.1"/>
    </source>
</evidence>
<organism evidence="8 9">
    <name type="scientific">Apostasia shenzhenica</name>
    <dbReference type="NCBI Taxonomy" id="1088818"/>
    <lineage>
        <taxon>Eukaryota</taxon>
        <taxon>Viridiplantae</taxon>
        <taxon>Streptophyta</taxon>
        <taxon>Embryophyta</taxon>
        <taxon>Tracheophyta</taxon>
        <taxon>Spermatophyta</taxon>
        <taxon>Magnoliopsida</taxon>
        <taxon>Liliopsida</taxon>
        <taxon>Asparagales</taxon>
        <taxon>Orchidaceae</taxon>
        <taxon>Apostasioideae</taxon>
        <taxon>Apostasia</taxon>
    </lineage>
</organism>
<evidence type="ECO:0000256" key="3">
    <source>
        <dbReference type="ARBA" id="ARBA00011458"/>
    </source>
</evidence>
<dbReference type="InterPro" id="IPR000630">
    <property type="entry name" value="Ribosomal_uS8"/>
</dbReference>
<dbReference type="GO" id="GO:0005840">
    <property type="term" value="C:ribosome"/>
    <property type="evidence" value="ECO:0007669"/>
    <property type="project" value="UniProtKB-KW"/>
</dbReference>
<proteinExistence type="inferred from homology"/>
<dbReference type="GO" id="GO:0003735">
    <property type="term" value="F:structural constituent of ribosome"/>
    <property type="evidence" value="ECO:0007669"/>
    <property type="project" value="InterPro"/>
</dbReference>
<dbReference type="Gene3D" id="3.30.1490.10">
    <property type="match status" value="1"/>
</dbReference>
<dbReference type="SUPFAM" id="SSF56047">
    <property type="entry name" value="Ribosomal protein S8"/>
    <property type="match status" value="1"/>
</dbReference>
<evidence type="ECO:0000256" key="6">
    <source>
        <dbReference type="ARBA" id="ARBA00035153"/>
    </source>
</evidence>
<gene>
    <name evidence="8" type="primary">rps8</name>
    <name evidence="8" type="ORF">AXF42_Ash017621</name>
</gene>
<dbReference type="InterPro" id="IPR035987">
    <property type="entry name" value="Ribosomal_uS8_sf"/>
</dbReference>
<evidence type="ECO:0000256" key="5">
    <source>
        <dbReference type="ARBA" id="ARBA00023274"/>
    </source>
</evidence>
<name>A0A2I0A5D4_9ASPA</name>
<comment type="similarity">
    <text evidence="2">Belongs to the universal ribosomal protein uS8 family.</text>
</comment>
<dbReference type="EMBL" id="KZ452018">
    <property type="protein sequence ID" value="PKA50742.1"/>
    <property type="molecule type" value="Genomic_DNA"/>
</dbReference>
<reference evidence="8 9" key="1">
    <citation type="journal article" date="2017" name="Nature">
        <title>The Apostasia genome and the evolution of orchids.</title>
        <authorList>
            <person name="Zhang G.Q."/>
            <person name="Liu K.W."/>
            <person name="Li Z."/>
            <person name="Lohaus R."/>
            <person name="Hsiao Y.Y."/>
            <person name="Niu S.C."/>
            <person name="Wang J.Y."/>
            <person name="Lin Y.C."/>
            <person name="Xu Q."/>
            <person name="Chen L.J."/>
            <person name="Yoshida K."/>
            <person name="Fujiwara S."/>
            <person name="Wang Z.W."/>
            <person name="Zhang Y.Q."/>
            <person name="Mitsuda N."/>
            <person name="Wang M."/>
            <person name="Liu G.H."/>
            <person name="Pecoraro L."/>
            <person name="Huang H.X."/>
            <person name="Xiao X.J."/>
            <person name="Lin M."/>
            <person name="Wu X.Y."/>
            <person name="Wu W.L."/>
            <person name="Chen Y.Y."/>
            <person name="Chang S.B."/>
            <person name="Sakamoto S."/>
            <person name="Ohme-Takagi M."/>
            <person name="Yagi M."/>
            <person name="Zeng S.J."/>
            <person name="Shen C.Y."/>
            <person name="Yeh C.M."/>
            <person name="Luo Y.B."/>
            <person name="Tsai W.C."/>
            <person name="Van de Peer Y."/>
            <person name="Liu Z.J."/>
        </authorList>
    </citation>
    <scope>NUCLEOTIDE SEQUENCE [LARGE SCALE GENOMIC DNA]</scope>
    <source>
        <strain evidence="9">cv. Shenzhen</strain>
        <tissue evidence="8">Stem</tissue>
    </source>
</reference>
<protein>
    <recommendedName>
        <fullName evidence="6">Small ribosomal subunit protein uS8c</fullName>
    </recommendedName>
    <alternativeName>
        <fullName evidence="7">30S ribosomal protein S8, chloroplastic</fullName>
    </alternativeName>
</protein>
<dbReference type="GO" id="GO:0005737">
    <property type="term" value="C:cytoplasm"/>
    <property type="evidence" value="ECO:0007669"/>
    <property type="project" value="UniProtKB-ARBA"/>
</dbReference>
<dbReference type="Proteomes" id="UP000236161">
    <property type="component" value="Unassembled WGS sequence"/>
</dbReference>
<evidence type="ECO:0000256" key="1">
    <source>
        <dbReference type="ARBA" id="ARBA00002569"/>
    </source>
</evidence>
<evidence type="ECO:0000256" key="7">
    <source>
        <dbReference type="ARBA" id="ARBA00035516"/>
    </source>
</evidence>
<evidence type="ECO:0000256" key="4">
    <source>
        <dbReference type="ARBA" id="ARBA00022980"/>
    </source>
</evidence>
<dbReference type="Pfam" id="PF00410">
    <property type="entry name" value="Ribosomal_S8"/>
    <property type="match status" value="1"/>
</dbReference>
<evidence type="ECO:0000256" key="2">
    <source>
        <dbReference type="ARBA" id="ARBA00006471"/>
    </source>
</evidence>
<dbReference type="FunFam" id="3.30.1490.10:FF:000001">
    <property type="entry name" value="30S ribosomal protein S8"/>
    <property type="match status" value="1"/>
</dbReference>
<dbReference type="GO" id="GO:1990904">
    <property type="term" value="C:ribonucleoprotein complex"/>
    <property type="evidence" value="ECO:0007669"/>
    <property type="project" value="UniProtKB-KW"/>
</dbReference>
<comment type="function">
    <text evidence="1">One of the primary rRNA binding proteins, it binds directly to 16S rRNA central domain where it helps coordinate assembly of the platform of the 30S subunit.</text>
</comment>
<keyword evidence="4 8" id="KW-0689">Ribosomal protein</keyword>
<keyword evidence="9" id="KW-1185">Reference proteome</keyword>
<sequence>MILQRMSRSNLQIYSHYQLISKILGGIRIIIFSTSRNIMTDREARLEKTGG</sequence>
<dbReference type="GO" id="GO:0006412">
    <property type="term" value="P:translation"/>
    <property type="evidence" value="ECO:0007669"/>
    <property type="project" value="InterPro"/>
</dbReference>
<evidence type="ECO:0000313" key="9">
    <source>
        <dbReference type="Proteomes" id="UP000236161"/>
    </source>
</evidence>
<accession>A0A2I0A5D4</accession>
<dbReference type="AlphaFoldDB" id="A0A2I0A5D4"/>